<keyword evidence="4" id="KW-1185">Reference proteome</keyword>
<evidence type="ECO:0000313" key="3">
    <source>
        <dbReference type="EMBL" id="KAK3282673.1"/>
    </source>
</evidence>
<dbReference type="Proteomes" id="UP001190700">
    <property type="component" value="Unassembled WGS sequence"/>
</dbReference>
<reference evidence="3" key="2">
    <citation type="submission" date="2023-06" db="EMBL/GenBank/DDBJ databases">
        <title>Long-read-based genome assembly of the green algal bacterivore Cymbomonas tetramitiformis.</title>
        <authorList>
            <person name="Gyaltshen Y."/>
            <person name="Rozenberg A."/>
            <person name="Paasch A."/>
            <person name="Burns J.A."/>
            <person name="Warring S."/>
            <person name="Larson R."/>
            <person name="Maurer-Alcala X."/>
            <person name="Dacks J."/>
            <person name="Kim E."/>
        </authorList>
    </citation>
    <scope>NUCLEOTIDE SEQUENCE</scope>
    <source>
        <strain evidence="3">PLY_AMNH</strain>
    </source>
</reference>
<dbReference type="AlphaFoldDB" id="A0AAE0GR59"/>
<accession>A0AAE0GR59</accession>
<dbReference type="EMBL" id="LGRX02003204">
    <property type="protein sequence ID" value="KAK3282673.1"/>
    <property type="molecule type" value="Genomic_DNA"/>
</dbReference>
<protein>
    <submittedName>
        <fullName evidence="3">Uncharacterized protein</fullName>
    </submittedName>
</protein>
<evidence type="ECO:0000313" key="4">
    <source>
        <dbReference type="Proteomes" id="UP001190700"/>
    </source>
</evidence>
<evidence type="ECO:0000313" key="2">
    <source>
        <dbReference type="EMBL" id="KAK3236461.1"/>
    </source>
</evidence>
<gene>
    <name evidence="2" type="ORF">CYMTET_53405</name>
    <name evidence="3" type="ORF">CYMTET_9599</name>
</gene>
<feature type="region of interest" description="Disordered" evidence="1">
    <location>
        <begin position="128"/>
        <end position="171"/>
    </location>
</feature>
<name>A0AAE0GR59_9CHLO</name>
<sequence length="285" mass="30770">MPSLQCKCRFECGTSVAFKKHLDFKIRNPDVAEHALLSSEELPPSPAPRKGSIEAIQAKRRAAAAIMKVPFKCSCGFSCGSQVAWEKHASKSCEGEEHTLIEGVLVQHDENGCEVDSPEFPLRIARRKGRLPVTTPPSPHQSLGVTGQQDDQNLATPPHQSSSPPPRPEQMMFVQTNPMWDEGVDATPPPGENSPDVRRDALYTPLSASYFPKERAFATPMSSLGTSPLGEMSLNLPVQGPTAAAPGNKHTESPAWVACVDARKATTHSVLNALESLAENEALDC</sequence>
<reference evidence="3 4" key="1">
    <citation type="journal article" date="2015" name="Genome Biol. Evol.">
        <title>Comparative Genomics of a Bacterivorous Green Alga Reveals Evolutionary Causalities and Consequences of Phago-Mixotrophic Mode of Nutrition.</title>
        <authorList>
            <person name="Burns J.A."/>
            <person name="Paasch A."/>
            <person name="Narechania A."/>
            <person name="Kim E."/>
        </authorList>
    </citation>
    <scope>NUCLEOTIDE SEQUENCE [LARGE SCALE GENOMIC DNA]</scope>
    <source>
        <strain evidence="3">PLY_AMNH</strain>
    </source>
</reference>
<evidence type="ECO:0000256" key="1">
    <source>
        <dbReference type="SAM" id="MobiDB-lite"/>
    </source>
</evidence>
<organism evidence="3 4">
    <name type="scientific">Cymbomonas tetramitiformis</name>
    <dbReference type="NCBI Taxonomy" id="36881"/>
    <lineage>
        <taxon>Eukaryota</taxon>
        <taxon>Viridiplantae</taxon>
        <taxon>Chlorophyta</taxon>
        <taxon>Pyramimonadophyceae</taxon>
        <taxon>Pyramimonadales</taxon>
        <taxon>Pyramimonadaceae</taxon>
        <taxon>Cymbomonas</taxon>
    </lineage>
</organism>
<proteinExistence type="predicted"/>
<dbReference type="EMBL" id="LGRX02035029">
    <property type="protein sequence ID" value="KAK3236461.1"/>
    <property type="molecule type" value="Genomic_DNA"/>
</dbReference>
<feature type="compositionally biased region" description="Polar residues" evidence="1">
    <location>
        <begin position="140"/>
        <end position="155"/>
    </location>
</feature>
<comment type="caution">
    <text evidence="3">The sequence shown here is derived from an EMBL/GenBank/DDBJ whole genome shotgun (WGS) entry which is preliminary data.</text>
</comment>